<gene>
    <name evidence="1" type="ORF">LOK49_LG01G02908</name>
</gene>
<organism evidence="1 2">
    <name type="scientific">Camellia lanceoleosa</name>
    <dbReference type="NCBI Taxonomy" id="1840588"/>
    <lineage>
        <taxon>Eukaryota</taxon>
        <taxon>Viridiplantae</taxon>
        <taxon>Streptophyta</taxon>
        <taxon>Embryophyta</taxon>
        <taxon>Tracheophyta</taxon>
        <taxon>Spermatophyta</taxon>
        <taxon>Magnoliopsida</taxon>
        <taxon>eudicotyledons</taxon>
        <taxon>Gunneridae</taxon>
        <taxon>Pentapetalae</taxon>
        <taxon>asterids</taxon>
        <taxon>Ericales</taxon>
        <taxon>Theaceae</taxon>
        <taxon>Camellia</taxon>
    </lineage>
</organism>
<accession>A0ACC0J4M1</accession>
<dbReference type="EMBL" id="CM045758">
    <property type="protein sequence ID" value="KAI8031779.1"/>
    <property type="molecule type" value="Genomic_DNA"/>
</dbReference>
<sequence>MENSVPAITFLLAAIFRQAPTIYPNPPLHQPLNYFPLRDDEAKNWAVGCVCLIGHCLAWASRIVLQGPIVKKYPTQISLASYTCFFGLVQFLAIAAFLERDLQAWQIHSTSELLAFFYMGFPYPYRYGSLTGEAQSLLQHSCLCKRCSRLF</sequence>
<comment type="caution">
    <text evidence="1">The sequence shown here is derived from an EMBL/GenBank/DDBJ whole genome shotgun (WGS) entry which is preliminary data.</text>
</comment>
<evidence type="ECO:0000313" key="2">
    <source>
        <dbReference type="Proteomes" id="UP001060215"/>
    </source>
</evidence>
<dbReference type="Proteomes" id="UP001060215">
    <property type="component" value="Chromosome 1"/>
</dbReference>
<reference evidence="1 2" key="1">
    <citation type="journal article" date="2022" name="Plant J.">
        <title>Chromosome-level genome of Camellia lanceoleosa provides a valuable resource for understanding genome evolution and self-incompatibility.</title>
        <authorList>
            <person name="Gong W."/>
            <person name="Xiao S."/>
            <person name="Wang L."/>
            <person name="Liao Z."/>
            <person name="Chang Y."/>
            <person name="Mo W."/>
            <person name="Hu G."/>
            <person name="Li W."/>
            <person name="Zhao G."/>
            <person name="Zhu H."/>
            <person name="Hu X."/>
            <person name="Ji K."/>
            <person name="Xiang X."/>
            <person name="Song Q."/>
            <person name="Yuan D."/>
            <person name="Jin S."/>
            <person name="Zhang L."/>
        </authorList>
    </citation>
    <scope>NUCLEOTIDE SEQUENCE [LARGE SCALE GENOMIC DNA]</scope>
    <source>
        <strain evidence="1">SQ_2022a</strain>
    </source>
</reference>
<proteinExistence type="predicted"/>
<keyword evidence="2" id="KW-1185">Reference proteome</keyword>
<name>A0ACC0J4M1_9ERIC</name>
<evidence type="ECO:0000313" key="1">
    <source>
        <dbReference type="EMBL" id="KAI8031779.1"/>
    </source>
</evidence>
<protein>
    <submittedName>
        <fullName evidence="1">Protein WALLS ARE THIN 1</fullName>
    </submittedName>
</protein>